<dbReference type="InterPro" id="IPR004413">
    <property type="entry name" value="GatB"/>
</dbReference>
<organism evidence="9 10">
    <name type="scientific">Postia placenta MAD-698-R-SB12</name>
    <dbReference type="NCBI Taxonomy" id="670580"/>
    <lineage>
        <taxon>Eukaryota</taxon>
        <taxon>Fungi</taxon>
        <taxon>Dikarya</taxon>
        <taxon>Basidiomycota</taxon>
        <taxon>Agaricomycotina</taxon>
        <taxon>Agaricomycetes</taxon>
        <taxon>Polyporales</taxon>
        <taxon>Adustoporiaceae</taxon>
        <taxon>Rhodonia</taxon>
    </lineage>
</organism>
<evidence type="ECO:0000256" key="2">
    <source>
        <dbReference type="ARBA" id="ARBA00022598"/>
    </source>
</evidence>
<dbReference type="EC" id="6.3.5.-" evidence="7"/>
<evidence type="ECO:0000259" key="8">
    <source>
        <dbReference type="SMART" id="SM00845"/>
    </source>
</evidence>
<dbReference type="SUPFAM" id="SSF89095">
    <property type="entry name" value="GatB/YqeY motif"/>
    <property type="match status" value="1"/>
</dbReference>
<dbReference type="PANTHER" id="PTHR11659">
    <property type="entry name" value="GLUTAMYL-TRNA GLN AMIDOTRANSFERASE SUBUNIT B MITOCHONDRIAL AND PROKARYOTIC PET112-RELATED"/>
    <property type="match status" value="1"/>
</dbReference>
<evidence type="ECO:0000256" key="7">
    <source>
        <dbReference type="HAMAP-Rule" id="MF_03147"/>
    </source>
</evidence>
<dbReference type="PANTHER" id="PTHR11659:SF0">
    <property type="entry name" value="GLUTAMYL-TRNA(GLN) AMIDOTRANSFERASE SUBUNIT B, MITOCHONDRIAL"/>
    <property type="match status" value="1"/>
</dbReference>
<dbReference type="Pfam" id="PF02934">
    <property type="entry name" value="GatB_N"/>
    <property type="match status" value="1"/>
</dbReference>
<reference evidence="9 10" key="1">
    <citation type="submission" date="2017-04" db="EMBL/GenBank/DDBJ databases">
        <title>Genome Sequence of the Model Brown-Rot Fungus Postia placenta SB12.</title>
        <authorList>
            <consortium name="DOE Joint Genome Institute"/>
            <person name="Gaskell J."/>
            <person name="Kersten P."/>
            <person name="Larrondo L.F."/>
            <person name="Canessa P."/>
            <person name="Martinez D."/>
            <person name="Hibbett D."/>
            <person name="Schmoll M."/>
            <person name="Kubicek C.P."/>
            <person name="Martinez A.T."/>
            <person name="Yadav J."/>
            <person name="Master E."/>
            <person name="Magnuson J.K."/>
            <person name="James T."/>
            <person name="Yaver D."/>
            <person name="Berka R."/>
            <person name="Labutti K."/>
            <person name="Lipzen A."/>
            <person name="Aerts A."/>
            <person name="Barry K."/>
            <person name="Henrissat B."/>
            <person name="Blanchette R."/>
            <person name="Grigoriev I."/>
            <person name="Cullen D."/>
        </authorList>
    </citation>
    <scope>NUCLEOTIDE SEQUENCE [LARGE SCALE GENOMIC DNA]</scope>
    <source>
        <strain evidence="9 10">MAD-698-R-SB12</strain>
    </source>
</reference>
<dbReference type="GO" id="GO:0005739">
    <property type="term" value="C:mitochondrion"/>
    <property type="evidence" value="ECO:0007669"/>
    <property type="project" value="UniProtKB-SubCell"/>
</dbReference>
<dbReference type="GO" id="GO:0005524">
    <property type="term" value="F:ATP binding"/>
    <property type="evidence" value="ECO:0007669"/>
    <property type="project" value="UniProtKB-KW"/>
</dbReference>
<dbReference type="STRING" id="670580.A0A1X6MT48"/>
<keyword evidence="4 7" id="KW-0067">ATP-binding</keyword>
<dbReference type="Gene3D" id="1.10.10.410">
    <property type="match status" value="1"/>
</dbReference>
<comment type="catalytic activity">
    <reaction evidence="6 7">
        <text>L-glutamyl-tRNA(Gln) + L-glutamine + ATP + H2O = L-glutaminyl-tRNA(Gln) + L-glutamate + ADP + phosphate + H(+)</text>
        <dbReference type="Rhea" id="RHEA:17521"/>
        <dbReference type="Rhea" id="RHEA-COMP:9681"/>
        <dbReference type="Rhea" id="RHEA-COMP:9684"/>
        <dbReference type="ChEBI" id="CHEBI:15377"/>
        <dbReference type="ChEBI" id="CHEBI:15378"/>
        <dbReference type="ChEBI" id="CHEBI:29985"/>
        <dbReference type="ChEBI" id="CHEBI:30616"/>
        <dbReference type="ChEBI" id="CHEBI:43474"/>
        <dbReference type="ChEBI" id="CHEBI:58359"/>
        <dbReference type="ChEBI" id="CHEBI:78520"/>
        <dbReference type="ChEBI" id="CHEBI:78521"/>
        <dbReference type="ChEBI" id="CHEBI:456216"/>
    </reaction>
</comment>
<dbReference type="Pfam" id="PF02637">
    <property type="entry name" value="GatB_Yqey"/>
    <property type="match status" value="1"/>
</dbReference>
<dbReference type="GO" id="GO:0070681">
    <property type="term" value="P:glutaminyl-tRNAGln biosynthesis via transamidation"/>
    <property type="evidence" value="ECO:0007669"/>
    <property type="project" value="UniProtKB-UniRule"/>
</dbReference>
<keyword evidence="7" id="KW-0496">Mitochondrion</keyword>
<feature type="domain" description="Asn/Gln amidotransferase" evidence="8">
    <location>
        <begin position="374"/>
        <end position="523"/>
    </location>
</feature>
<dbReference type="InterPro" id="IPR017959">
    <property type="entry name" value="Asn/Gln-tRNA_amidoTrfase_suB/E"/>
</dbReference>
<comment type="subunit">
    <text evidence="7">Subunit of the heterotrimeric GatCAB amidotransferase (AdT) complex, composed of A, B and C subunits.</text>
</comment>
<evidence type="ECO:0000256" key="3">
    <source>
        <dbReference type="ARBA" id="ARBA00022741"/>
    </source>
</evidence>
<dbReference type="HAMAP" id="MF_00121">
    <property type="entry name" value="GatB"/>
    <property type="match status" value="1"/>
</dbReference>
<dbReference type="InterPro" id="IPR014746">
    <property type="entry name" value="Gln_synth/guanido_kin_cat_dom"/>
</dbReference>
<dbReference type="PROSITE" id="PS01234">
    <property type="entry name" value="GATB"/>
    <property type="match status" value="1"/>
</dbReference>
<dbReference type="InterPro" id="IPR006075">
    <property type="entry name" value="Asn/Gln-tRNA_Trfase_suB/E_cat"/>
</dbReference>
<dbReference type="NCBIfam" id="TIGR00133">
    <property type="entry name" value="gatB"/>
    <property type="match status" value="1"/>
</dbReference>
<dbReference type="InterPro" id="IPR003789">
    <property type="entry name" value="Asn/Gln_tRNA_amidoTrase-B-like"/>
</dbReference>
<dbReference type="GeneID" id="36331453"/>
<dbReference type="InterPro" id="IPR017958">
    <property type="entry name" value="Gln-tRNA_amidoTrfase_suB_CS"/>
</dbReference>
<gene>
    <name evidence="9" type="ORF">POSPLADRAFT_1151184</name>
</gene>
<dbReference type="InterPro" id="IPR018027">
    <property type="entry name" value="Asn/Gln_amidotransferase"/>
</dbReference>
<dbReference type="RefSeq" id="XP_024336137.1">
    <property type="nucleotide sequence ID" value="XM_024486504.1"/>
</dbReference>
<dbReference type="GO" id="GO:0050567">
    <property type="term" value="F:glutaminyl-tRNA synthase (glutamine-hydrolyzing) activity"/>
    <property type="evidence" value="ECO:0007669"/>
    <property type="project" value="UniProtKB-UniRule"/>
</dbReference>
<keyword evidence="3 7" id="KW-0547">Nucleotide-binding</keyword>
<dbReference type="OrthoDB" id="1722066at2759"/>
<protein>
    <recommendedName>
        <fullName evidence="7">Glutamyl-tRNA(Gln) amidotransferase subunit B, mitochondrial</fullName>
        <shortName evidence="7">Glu-AdT subunit B</shortName>
        <ecNumber evidence="7">6.3.5.-</ecNumber>
    </recommendedName>
</protein>
<comment type="subcellular location">
    <subcellularLocation>
        <location evidence="7">Mitochondrion</location>
    </subcellularLocation>
</comment>
<keyword evidence="10" id="KW-1185">Reference proteome</keyword>
<accession>A0A1X6MT48</accession>
<evidence type="ECO:0000313" key="9">
    <source>
        <dbReference type="EMBL" id="OSX59343.1"/>
    </source>
</evidence>
<dbReference type="SUPFAM" id="SSF55931">
    <property type="entry name" value="Glutamine synthetase/guanido kinase"/>
    <property type="match status" value="1"/>
</dbReference>
<dbReference type="NCBIfam" id="NF004012">
    <property type="entry name" value="PRK05477.1-2"/>
    <property type="match status" value="1"/>
</dbReference>
<comment type="similarity">
    <text evidence="1 7">Belongs to the GatB/GatE family. GatB subfamily.</text>
</comment>
<dbReference type="NCBIfam" id="NF004014">
    <property type="entry name" value="PRK05477.1-4"/>
    <property type="match status" value="1"/>
</dbReference>
<keyword evidence="5 7" id="KW-0648">Protein biosynthesis</keyword>
<dbReference type="SMART" id="SM00845">
    <property type="entry name" value="GatB_Yqey"/>
    <property type="match status" value="1"/>
</dbReference>
<evidence type="ECO:0000256" key="4">
    <source>
        <dbReference type="ARBA" id="ARBA00022840"/>
    </source>
</evidence>
<name>A0A1X6MT48_9APHY</name>
<dbReference type="InterPro" id="IPR023168">
    <property type="entry name" value="GatB_Yqey_C_2"/>
</dbReference>
<proteinExistence type="inferred from homology"/>
<dbReference type="Proteomes" id="UP000194127">
    <property type="component" value="Unassembled WGS sequence"/>
</dbReference>
<evidence type="ECO:0000256" key="5">
    <source>
        <dbReference type="ARBA" id="ARBA00022917"/>
    </source>
</evidence>
<evidence type="ECO:0000313" key="10">
    <source>
        <dbReference type="Proteomes" id="UP000194127"/>
    </source>
</evidence>
<dbReference type="GO" id="GO:0030956">
    <property type="term" value="C:glutamyl-tRNA(Gln) amidotransferase complex"/>
    <property type="evidence" value="ECO:0007669"/>
    <property type="project" value="UniProtKB-UniRule"/>
</dbReference>
<evidence type="ECO:0000256" key="1">
    <source>
        <dbReference type="ARBA" id="ARBA00005306"/>
    </source>
</evidence>
<dbReference type="GO" id="GO:0032543">
    <property type="term" value="P:mitochondrial translation"/>
    <property type="evidence" value="ECO:0007669"/>
    <property type="project" value="UniProtKB-UniRule"/>
</dbReference>
<keyword evidence="2 7" id="KW-0436">Ligase</keyword>
<dbReference type="EMBL" id="KZ110602">
    <property type="protein sequence ID" value="OSX59343.1"/>
    <property type="molecule type" value="Genomic_DNA"/>
</dbReference>
<sequence>MLVHVSNPTTLVRLSRSLSLVHTSRALNDDPRWPGWDVVVGIEVHAQIKSRHKLFSECGQGSLTSDYSVPPNTRVSPYDAAFPGTLPRLNPRCVELGVRTAIALNASVQRRSSFDRKHYFYADLPAGYQITQHYAPFATDGRLTLSKEDVHVRIKQLQLEQDTGKSTFDPRNRVSEIDLNRAGTGLMEIVSEPDMRSPEEAADYVRTLQALLRSVGSSDGNMEQGSLRCDVNVSVNRQGAPLGTRCEIKNLNSVKFMMIAIVSEVHRHIDLLEQGLAVPQETRGFNEDRAETYSLRSKEDAPDYRYMPDPNLPPLLLNEAYVTEICQSMPELPQAARARLLALGLSRRDVDVLMDIDSGREITFDGQRSGGALAYFDQVAQRRDPRLVVNWITHELLGQLASRRETFSENSISVEQMGGLIDLLHNKKITGTSGKSLMRHILATRTTTMPSTLAQELSLLASPADDSNLEAWCAEAIAALPEEADAARRGNANVVNKIVGRVMKASRGTANAQSVKAMLLKLLH</sequence>
<evidence type="ECO:0000256" key="6">
    <source>
        <dbReference type="ARBA" id="ARBA00047913"/>
    </source>
</evidence>
<comment type="function">
    <text evidence="7">Allows the formation of correctly charged Gln-tRNA(Gln) through the transamidation of misacylated Glu-tRNA(Gln) in the mitochondria. The reaction takes place in the presence of glutamine and ATP through an activated gamma-phospho-Glu-tRNA(Gln).</text>
</comment>
<dbReference type="AlphaFoldDB" id="A0A1X6MT48"/>